<keyword evidence="2 5" id="KW-0812">Transmembrane</keyword>
<dbReference type="GO" id="GO:0000324">
    <property type="term" value="C:fungal-type vacuole"/>
    <property type="evidence" value="ECO:0007669"/>
    <property type="project" value="TreeGrafter"/>
</dbReference>
<proteinExistence type="predicted"/>
<protein>
    <recommendedName>
        <fullName evidence="8">RTA1 domain protein</fullName>
    </recommendedName>
</protein>
<dbReference type="Proteomes" id="UP000696280">
    <property type="component" value="Unassembled WGS sequence"/>
</dbReference>
<evidence type="ECO:0000256" key="2">
    <source>
        <dbReference type="ARBA" id="ARBA00022692"/>
    </source>
</evidence>
<comment type="subcellular location">
    <subcellularLocation>
        <location evidence="1">Membrane</location>
        <topology evidence="1">Multi-pass membrane protein</topology>
    </subcellularLocation>
</comment>
<keyword evidence="4 5" id="KW-0472">Membrane</keyword>
<reference evidence="6" key="1">
    <citation type="submission" date="2021-07" db="EMBL/GenBank/DDBJ databases">
        <authorList>
            <person name="Durling M."/>
        </authorList>
    </citation>
    <scope>NUCLEOTIDE SEQUENCE</scope>
</reference>
<organism evidence="6 7">
    <name type="scientific">Hymenoscyphus fraxineus</name>
    <dbReference type="NCBI Taxonomy" id="746836"/>
    <lineage>
        <taxon>Eukaryota</taxon>
        <taxon>Fungi</taxon>
        <taxon>Dikarya</taxon>
        <taxon>Ascomycota</taxon>
        <taxon>Pezizomycotina</taxon>
        <taxon>Leotiomycetes</taxon>
        <taxon>Helotiales</taxon>
        <taxon>Helotiaceae</taxon>
        <taxon>Hymenoscyphus</taxon>
    </lineage>
</organism>
<feature type="transmembrane region" description="Helical" evidence="5">
    <location>
        <begin position="56"/>
        <end position="74"/>
    </location>
</feature>
<dbReference type="EMBL" id="CAJVRL010000110">
    <property type="protein sequence ID" value="CAG8961455.1"/>
    <property type="molecule type" value="Genomic_DNA"/>
</dbReference>
<accession>A0A9N9LC07</accession>
<evidence type="ECO:0000313" key="6">
    <source>
        <dbReference type="EMBL" id="CAG8961455.1"/>
    </source>
</evidence>
<evidence type="ECO:0000256" key="4">
    <source>
        <dbReference type="ARBA" id="ARBA00023136"/>
    </source>
</evidence>
<keyword evidence="3 5" id="KW-1133">Transmembrane helix</keyword>
<gene>
    <name evidence="6" type="ORF">HYFRA_00013907</name>
</gene>
<dbReference type="GO" id="GO:0005886">
    <property type="term" value="C:plasma membrane"/>
    <property type="evidence" value="ECO:0007669"/>
    <property type="project" value="TreeGrafter"/>
</dbReference>
<sequence length="120" mass="13591">MSTHPPSCAPYNPQYPNAFGYQPSLAPGITFTILFGLSAVGHLVQAIRYRTAWQGLFVVGAGCEMLGWIARIAARYCAYSRSMFTMQISDLGLRISNFEFRRVRYKSKKKKKKPSIRFDS</sequence>
<dbReference type="OrthoDB" id="1844152at2759"/>
<dbReference type="InterPro" id="IPR007568">
    <property type="entry name" value="RTA1"/>
</dbReference>
<feature type="transmembrane region" description="Helical" evidence="5">
    <location>
        <begin position="25"/>
        <end position="44"/>
    </location>
</feature>
<evidence type="ECO:0000256" key="1">
    <source>
        <dbReference type="ARBA" id="ARBA00004141"/>
    </source>
</evidence>
<evidence type="ECO:0000313" key="7">
    <source>
        <dbReference type="Proteomes" id="UP000696280"/>
    </source>
</evidence>
<dbReference type="PANTHER" id="PTHR31465">
    <property type="entry name" value="PROTEIN RTA1-RELATED"/>
    <property type="match status" value="1"/>
</dbReference>
<evidence type="ECO:0000256" key="3">
    <source>
        <dbReference type="ARBA" id="ARBA00022989"/>
    </source>
</evidence>
<evidence type="ECO:0008006" key="8">
    <source>
        <dbReference type="Google" id="ProtNLM"/>
    </source>
</evidence>
<comment type="caution">
    <text evidence="6">The sequence shown here is derived from an EMBL/GenBank/DDBJ whole genome shotgun (WGS) entry which is preliminary data.</text>
</comment>
<name>A0A9N9LC07_9HELO</name>
<dbReference type="PANTHER" id="PTHR31465:SF11">
    <property type="entry name" value="DOMAIN PROTEIN, PUTATIVE (AFU_ORTHOLOGUE AFUA_3G10770)-RELATED"/>
    <property type="match status" value="1"/>
</dbReference>
<evidence type="ECO:0000256" key="5">
    <source>
        <dbReference type="SAM" id="Phobius"/>
    </source>
</evidence>
<keyword evidence="7" id="KW-1185">Reference proteome</keyword>
<dbReference type="AlphaFoldDB" id="A0A9N9LC07"/>